<reference evidence="14" key="2">
    <citation type="journal article" date="2021" name="PeerJ">
        <title>Extensive microbial diversity within the chicken gut microbiome revealed by metagenomics and culture.</title>
        <authorList>
            <person name="Gilroy R."/>
            <person name="Ravi A."/>
            <person name="Getino M."/>
            <person name="Pursley I."/>
            <person name="Horton D.L."/>
            <person name="Alikhan N.F."/>
            <person name="Baker D."/>
            <person name="Gharbi K."/>
            <person name="Hall N."/>
            <person name="Watson M."/>
            <person name="Adriaenssens E.M."/>
            <person name="Foster-Nyarko E."/>
            <person name="Jarju S."/>
            <person name="Secka A."/>
            <person name="Antonio M."/>
            <person name="Oren A."/>
            <person name="Chaudhuri R.R."/>
            <person name="La Ragione R."/>
            <person name="Hildebrand F."/>
            <person name="Pallen M.J."/>
        </authorList>
    </citation>
    <scope>NUCLEOTIDE SEQUENCE</scope>
    <source>
        <strain evidence="14">ChiGjej1B1-24693</strain>
    </source>
</reference>
<dbReference type="GO" id="GO:0004144">
    <property type="term" value="F:diacylglycerol O-acyltransferase activity"/>
    <property type="evidence" value="ECO:0007669"/>
    <property type="project" value="UniProtKB-EC"/>
</dbReference>
<evidence type="ECO:0000256" key="3">
    <source>
        <dbReference type="ARBA" id="ARBA00009587"/>
    </source>
</evidence>
<evidence type="ECO:0000313" key="15">
    <source>
        <dbReference type="Proteomes" id="UP000886842"/>
    </source>
</evidence>
<evidence type="ECO:0000256" key="4">
    <source>
        <dbReference type="ARBA" id="ARBA00013244"/>
    </source>
</evidence>
<feature type="domain" description="O-acyltransferase WSD1-like N-terminal" evidence="12">
    <location>
        <begin position="7"/>
        <end position="274"/>
    </location>
</feature>
<dbReference type="PANTHER" id="PTHR31650:SF1">
    <property type="entry name" value="WAX ESTER SYNTHASE_DIACYLGLYCEROL ACYLTRANSFERASE 4-RELATED"/>
    <property type="match status" value="1"/>
</dbReference>
<dbReference type="InterPro" id="IPR009721">
    <property type="entry name" value="O-acyltransferase_WSD1_C"/>
</dbReference>
<protein>
    <recommendedName>
        <fullName evidence="4 11">Diacylglycerol O-acyltransferase</fullName>
        <ecNumber evidence="4 11">2.3.1.20</ecNumber>
    </recommendedName>
</protein>
<dbReference type="GO" id="GO:0006071">
    <property type="term" value="P:glycerol metabolic process"/>
    <property type="evidence" value="ECO:0007669"/>
    <property type="project" value="UniProtKB-KW"/>
</dbReference>
<keyword evidence="6 11" id="KW-0808">Transferase</keyword>
<comment type="similarity">
    <text evidence="3 11">Belongs to the long-chain O-acyltransferase family.</text>
</comment>
<dbReference type="AlphaFoldDB" id="A0A9D1KN55"/>
<gene>
    <name evidence="14" type="ORF">IAA98_11415</name>
</gene>
<keyword evidence="8 11" id="KW-0443">Lipid metabolism</keyword>
<accession>A0A9D1KN55</accession>
<evidence type="ECO:0000256" key="9">
    <source>
        <dbReference type="ARBA" id="ARBA00023315"/>
    </source>
</evidence>
<keyword evidence="5 11" id="KW-0444">Lipid biosynthesis</keyword>
<dbReference type="InterPro" id="IPR014292">
    <property type="entry name" value="Acyl_transf_WS/DGAT"/>
</dbReference>
<dbReference type="NCBIfam" id="TIGR02946">
    <property type="entry name" value="acyl_WS_DGAT"/>
    <property type="match status" value="1"/>
</dbReference>
<name>A0A9D1KN55_9ACTN</name>
<dbReference type="SUPFAM" id="SSF52777">
    <property type="entry name" value="CoA-dependent acyltransferases"/>
    <property type="match status" value="1"/>
</dbReference>
<evidence type="ECO:0000256" key="6">
    <source>
        <dbReference type="ARBA" id="ARBA00022679"/>
    </source>
</evidence>
<sequence>MEPLTRAEVALLGLDSPRHPAHVGQVHVLDPGPGFDHHQLRELVSERIAYVPRFRQRVRTVPGGVSAPVWVDDAHFDLDFHVRRSALPRPGTMDQLNEFCDRIMSRRIDRNRPLWELYLVEGLVDDRMALVAKTHLALVDGGDTVDLTQVLFDETPQPVATGQDWRPGPEPSPLDLLVGAAAARVNRPGIVIEDLQRGVTSVLGTAVAVGEATGGVGGALGDLASAALLGTAPAGSSVFLGSASQQRRHAVVEADLAVLRDVRDRVGHTINDVVLAIIAGGLRGWLHLRQSRIDTVQALVPMSVVDDGNEPSSLGCRVAPHLTALPIGEPQPVMRVHQIAISTRAHKDTGRAVDARTLAEIAGLAPATLHLLGVRAGQESVRRRYDVMVTNAPGPQAPLYVGTATLVSSRPVVPLPPGHLLSIGVTSYNGTVSFGLTGDRDAVADLDALAGCLADAVTELVDAAQEETR</sequence>
<evidence type="ECO:0000313" key="14">
    <source>
        <dbReference type="EMBL" id="HIT76186.1"/>
    </source>
</evidence>
<dbReference type="GO" id="GO:0005886">
    <property type="term" value="C:plasma membrane"/>
    <property type="evidence" value="ECO:0007669"/>
    <property type="project" value="TreeGrafter"/>
</dbReference>
<evidence type="ECO:0000256" key="1">
    <source>
        <dbReference type="ARBA" id="ARBA00004771"/>
    </source>
</evidence>
<dbReference type="EC" id="2.3.1.20" evidence="4 11"/>
<dbReference type="GO" id="GO:0019432">
    <property type="term" value="P:triglyceride biosynthetic process"/>
    <property type="evidence" value="ECO:0007669"/>
    <property type="project" value="TreeGrafter"/>
</dbReference>
<comment type="caution">
    <text evidence="14">The sequence shown here is derived from an EMBL/GenBank/DDBJ whole genome shotgun (WGS) entry which is preliminary data.</text>
</comment>
<comment type="catalytic activity">
    <reaction evidence="10 11">
        <text>an acyl-CoA + a 1,2-diacyl-sn-glycerol = a triacyl-sn-glycerol + CoA</text>
        <dbReference type="Rhea" id="RHEA:10868"/>
        <dbReference type="ChEBI" id="CHEBI:17815"/>
        <dbReference type="ChEBI" id="CHEBI:57287"/>
        <dbReference type="ChEBI" id="CHEBI:58342"/>
        <dbReference type="ChEBI" id="CHEBI:64615"/>
        <dbReference type="EC" id="2.3.1.20"/>
    </reaction>
</comment>
<dbReference type="PANTHER" id="PTHR31650">
    <property type="entry name" value="O-ACYLTRANSFERASE (WSD1-LIKE) FAMILY PROTEIN"/>
    <property type="match status" value="1"/>
</dbReference>
<dbReference type="GO" id="GO:0071731">
    <property type="term" value="P:response to nitric oxide"/>
    <property type="evidence" value="ECO:0007669"/>
    <property type="project" value="TreeGrafter"/>
</dbReference>
<evidence type="ECO:0000256" key="11">
    <source>
        <dbReference type="RuleBase" id="RU361241"/>
    </source>
</evidence>
<dbReference type="InterPro" id="IPR045034">
    <property type="entry name" value="O-acyltransferase_WSD1-like"/>
</dbReference>
<feature type="domain" description="O-acyltransferase WSD1 C-terminal" evidence="13">
    <location>
        <begin position="317"/>
        <end position="460"/>
    </location>
</feature>
<dbReference type="Pfam" id="PF03007">
    <property type="entry name" value="WS_DGAT_cat"/>
    <property type="match status" value="1"/>
</dbReference>
<dbReference type="GO" id="GO:0051701">
    <property type="term" value="P:biological process involved in interaction with host"/>
    <property type="evidence" value="ECO:0007669"/>
    <property type="project" value="TreeGrafter"/>
</dbReference>
<keyword evidence="7 11" id="KW-0319">Glycerol metabolism</keyword>
<evidence type="ECO:0000259" key="13">
    <source>
        <dbReference type="Pfam" id="PF06974"/>
    </source>
</evidence>
<proteinExistence type="inferred from homology"/>
<evidence type="ECO:0000256" key="10">
    <source>
        <dbReference type="ARBA" id="ARBA00048109"/>
    </source>
</evidence>
<keyword evidence="9 11" id="KW-0012">Acyltransferase</keyword>
<dbReference type="InterPro" id="IPR004255">
    <property type="entry name" value="O-acyltransferase_WSD1_N"/>
</dbReference>
<evidence type="ECO:0000256" key="2">
    <source>
        <dbReference type="ARBA" id="ARBA00005189"/>
    </source>
</evidence>
<evidence type="ECO:0000256" key="7">
    <source>
        <dbReference type="ARBA" id="ARBA00022798"/>
    </source>
</evidence>
<organism evidence="14 15">
    <name type="scientific">Candidatus Avipropionibacterium avicola</name>
    <dbReference type="NCBI Taxonomy" id="2840701"/>
    <lineage>
        <taxon>Bacteria</taxon>
        <taxon>Bacillati</taxon>
        <taxon>Actinomycetota</taxon>
        <taxon>Actinomycetes</taxon>
        <taxon>Propionibacteriales</taxon>
        <taxon>Propionibacteriaceae</taxon>
        <taxon>Propionibacteriaceae incertae sedis</taxon>
        <taxon>Candidatus Avipropionibacterium</taxon>
    </lineage>
</organism>
<evidence type="ECO:0000256" key="8">
    <source>
        <dbReference type="ARBA" id="ARBA00023098"/>
    </source>
</evidence>
<dbReference type="Pfam" id="PF06974">
    <property type="entry name" value="WS_DGAT_C"/>
    <property type="match status" value="1"/>
</dbReference>
<comment type="pathway">
    <text evidence="2">Lipid metabolism.</text>
</comment>
<reference evidence="14" key="1">
    <citation type="submission" date="2020-10" db="EMBL/GenBank/DDBJ databases">
        <authorList>
            <person name="Gilroy R."/>
        </authorList>
    </citation>
    <scope>NUCLEOTIDE SEQUENCE</scope>
    <source>
        <strain evidence="14">ChiGjej1B1-24693</strain>
    </source>
</reference>
<dbReference type="GO" id="GO:0001666">
    <property type="term" value="P:response to hypoxia"/>
    <property type="evidence" value="ECO:0007669"/>
    <property type="project" value="TreeGrafter"/>
</dbReference>
<dbReference type="EMBL" id="DVLP01000336">
    <property type="protein sequence ID" value="HIT76186.1"/>
    <property type="molecule type" value="Genomic_DNA"/>
</dbReference>
<comment type="pathway">
    <text evidence="1 11">Glycerolipid metabolism; triacylglycerol biosynthesis.</text>
</comment>
<dbReference type="Proteomes" id="UP000886842">
    <property type="component" value="Unassembled WGS sequence"/>
</dbReference>
<evidence type="ECO:0000256" key="5">
    <source>
        <dbReference type="ARBA" id="ARBA00022516"/>
    </source>
</evidence>
<evidence type="ECO:0000259" key="12">
    <source>
        <dbReference type="Pfam" id="PF03007"/>
    </source>
</evidence>